<dbReference type="EMBL" id="JAPDRQ010000003">
    <property type="protein sequence ID" value="KAJ9664323.1"/>
    <property type="molecule type" value="Genomic_DNA"/>
</dbReference>
<gene>
    <name evidence="1" type="ORF">H2198_000252</name>
</gene>
<name>A0ACC3AK64_9EURO</name>
<evidence type="ECO:0000313" key="2">
    <source>
        <dbReference type="Proteomes" id="UP001172386"/>
    </source>
</evidence>
<evidence type="ECO:0000313" key="1">
    <source>
        <dbReference type="EMBL" id="KAJ9664323.1"/>
    </source>
</evidence>
<sequence>MRLLNVNTDPLEVVEFMDEKQTEPYAILSHTWGEQECSLQDMKTLRGTTKPGYKKIRYCCDQARKEGLKWAWVDTCCIDKTSTVELSEAINSMYRWYRNARSCYAYLADVSIDGGAETVEGKIEGSRWFTRGWTLQELVAPANVEFYSKDWESLGSKSDLHALLTEITGIEERVLRTGFLEDVSIAKRMSWAARRRTTRVEDRAYSLLGIFDVNMPLLYGEGIKAFIRLQEEIMRVSDDQSLFAWGLPPKDRLQSMEFYSTAQGFPEAYTDLSSSKRRALREERLFGLEGRRPVGLLATSPDEFANSHRISPVRTIDDLVSDMPPIATNKGIRIELPFFPHAFAFRPQGDLAEYRYDCKTCYDEAWLSFAIIACCDEFDRESTLGIPLLAWSRRRFARLGSPIQIPATRWPSKGITDIIRTLLIKEPDGAKLEKLASKFAMWKMPSQESAYSLTSSAFASHAEYNRGRRLLTVPDRSHDRQLHAAFYFTHKSQPGFAIVLGGRPDAGLPDGPWAACVVVGGDLSGRRASRTGEDSTAPRERPDNLRASWNQVSAIVQKTRIEDHGISDSLLAQLWRRKSHRFREVIYSNNQRSPAQIWVVEVDMSLAAINFAEMGVYVEINISSTPGLDFDEKRKRPTLFPG</sequence>
<organism evidence="1 2">
    <name type="scientific">Neophaeococcomyces mojaviensis</name>
    <dbReference type="NCBI Taxonomy" id="3383035"/>
    <lineage>
        <taxon>Eukaryota</taxon>
        <taxon>Fungi</taxon>
        <taxon>Dikarya</taxon>
        <taxon>Ascomycota</taxon>
        <taxon>Pezizomycotina</taxon>
        <taxon>Eurotiomycetes</taxon>
        <taxon>Chaetothyriomycetidae</taxon>
        <taxon>Chaetothyriales</taxon>
        <taxon>Chaetothyriales incertae sedis</taxon>
        <taxon>Neophaeococcomyces</taxon>
    </lineage>
</organism>
<protein>
    <submittedName>
        <fullName evidence="1">Uncharacterized protein</fullName>
    </submittedName>
</protein>
<proteinExistence type="predicted"/>
<dbReference type="Proteomes" id="UP001172386">
    <property type="component" value="Unassembled WGS sequence"/>
</dbReference>
<reference evidence="1" key="1">
    <citation type="submission" date="2022-10" db="EMBL/GenBank/DDBJ databases">
        <title>Culturing micro-colonial fungi from biological soil crusts in the Mojave desert and describing Neophaeococcomyces mojavensis, and introducing the new genera and species Taxawa tesnikishii.</title>
        <authorList>
            <person name="Kurbessoian T."/>
            <person name="Stajich J.E."/>
        </authorList>
    </citation>
    <scope>NUCLEOTIDE SEQUENCE</scope>
    <source>
        <strain evidence="1">JES_112</strain>
    </source>
</reference>
<accession>A0ACC3AK64</accession>
<keyword evidence="2" id="KW-1185">Reference proteome</keyword>
<comment type="caution">
    <text evidence="1">The sequence shown here is derived from an EMBL/GenBank/DDBJ whole genome shotgun (WGS) entry which is preliminary data.</text>
</comment>